<feature type="compositionally biased region" description="Polar residues" evidence="1">
    <location>
        <begin position="1214"/>
        <end position="1227"/>
    </location>
</feature>
<sequence length="1531" mass="166571">MDSLEAISRDYHALGLRERVQNIACMHLVDIPVTIRYLSSRSRTETSIFLELDFGNEIATYVSQLQGLIARLARLRNRQPAFVDPEWGSTTMLSEMRSGMNTRRAFEIAWDAFVVRAYGCGKWFDHYVTTYEAPFDWGDVCSAFRAHRAQLHASRTPSPLFPQQAPTHSSWSQRIAFGEPRSRSVDQRKLDQLGIPFSSSPAPCKNERSTSSQQPRHEAVDGIGRSHQHDARVFRARDRTVLGEDVKLIESLEDRPDAKDGSAHGAHSDREIASACTRSSSRVFSEKDQSDAEAESPRAHGMQTRDEAVHTVSSDTSDNVDPPCPPQEDAYAGTQPVLESDLEPPFGDDETSLARARSDTERAPMCAQPFPFHAPKHPAQYDCKGASLRARGALDASGLAIARSAYAQDSLHPVDKSAQARFNRNEVFASDIPHIRHAKHASSLTTSDQPISVSNAEEPLDSQALDDDHNSGGCNGNSHVPAPPNYEDASAPAQPILAQDSFSYYSNQPPGFPHADKDTALKEARGDSTQAFLYAPHACRQPTRALDYGSGPKGVQCNSNCASFCARVSGVLQAVLGMSPSPFHAASGKDGSTPSSTHKLRARRAPALSAPRQDDLGLVHSPADVSAGGQSSLARASACNVLSVRRAQSTPGSHTINHPVGPSNTSDGTALEDESCGSNYASSYGLESDTDVSPVSSTSTQLTRTSGAYIPSVSLPDSPPAQPICARDTLSRTKTNLRVQACGAQCNDDDTSMKVQRNFKCAPRLVAQNPYVLVPATNLRIRASNTDSSNMSLAAPARFPDSLDTISSDYNRATDLRRNLDAVISLDDDDFLLEQEYAGRITGWISRFQHFICRLARLKNQRPFIINVMSVYSTLLTELKEGARSREGSEATWDALAGRVYVAPLLAKNFCLERRQQRAGRMSPTPTRVAGSQRFASGDPLLQSAGKQNLSQTGSPVSSKPAPCKSNVRTSVVGKLQRLRAAGSSVTRDDSSVSAPPVCSQNAPSYASAQFIDTWDANAHRTGEVPHARPNFKDTSTHASLPVHATEGFICVHNEEATPFKSDDQCDLKDERARLTQASDDPTPAHLQRTTAMSVAFDPNKVSVSASDLGVRVGICQPSTTALASVIAPHDANHQAVAISENMPGRGTDKKAENKFESNGHKFTRPRLPARRALPILSEPTDNSLLWHRMGVGTSAPRLPHSHRAPHWRPFPRQSRTPLSPSGFGSRSDNDSCFYPRLTAKTSKSKSRRLSKDIVKPGGRCCTLRRRSNVFQPGSRAKAFHLERRRHRTARTVLNPTALTNMPTRVSGSHRVASGDPHSQPVAQQKLDQSGIPISSSSAPCKSERASSTELSWCKSVIRASRDVFLRVSDPKNLQPLQAAGSFVVRPIRDRPGASAPPVCVQDVPSCAIDSPQTQVRTRLLHTQDSMLLREATHRHGTGTSAASVWRSQDVSDLDAGDQHIDVFNTVAHSLASKDQECKMDHWQESLHAQDSGALLQVPATVQPAHACRRCRHGVYSGPVTSAICAFVWRD</sequence>
<feature type="region of interest" description="Disordered" evidence="1">
    <location>
        <begin position="1300"/>
        <end position="1341"/>
    </location>
</feature>
<proteinExistence type="predicted"/>
<reference evidence="2 3" key="1">
    <citation type="submission" date="2014-06" db="EMBL/GenBank/DDBJ databases">
        <title>Evolutionary Origins and Diversification of the Mycorrhizal Mutualists.</title>
        <authorList>
            <consortium name="DOE Joint Genome Institute"/>
            <consortium name="Mycorrhizal Genomics Consortium"/>
            <person name="Kohler A."/>
            <person name="Kuo A."/>
            <person name="Nagy L.G."/>
            <person name="Floudas D."/>
            <person name="Copeland A."/>
            <person name="Barry K.W."/>
            <person name="Cichocki N."/>
            <person name="Veneault-Fourrey C."/>
            <person name="LaButti K."/>
            <person name="Lindquist E.A."/>
            <person name="Lipzen A."/>
            <person name="Lundell T."/>
            <person name="Morin E."/>
            <person name="Murat C."/>
            <person name="Riley R."/>
            <person name="Ohm R."/>
            <person name="Sun H."/>
            <person name="Tunlid A."/>
            <person name="Henrissat B."/>
            <person name="Grigoriev I.V."/>
            <person name="Hibbett D.S."/>
            <person name="Martin F."/>
        </authorList>
    </citation>
    <scope>NUCLEOTIDE SEQUENCE [LARGE SCALE GENOMIC DNA]</scope>
    <source>
        <strain evidence="2 3">FD-325 SS-3</strain>
    </source>
</reference>
<keyword evidence="3" id="KW-1185">Reference proteome</keyword>
<feature type="compositionally biased region" description="Basic and acidic residues" evidence="1">
    <location>
        <begin position="253"/>
        <end position="272"/>
    </location>
</feature>
<feature type="region of interest" description="Disordered" evidence="1">
    <location>
        <begin position="194"/>
        <end position="236"/>
    </location>
</feature>
<feature type="compositionally biased region" description="Basic and acidic residues" evidence="1">
    <location>
        <begin position="284"/>
        <end position="309"/>
    </location>
</feature>
<feature type="compositionally biased region" description="Basic and acidic residues" evidence="1">
    <location>
        <begin position="227"/>
        <end position="236"/>
    </location>
</feature>
<organism evidence="2 3">
    <name type="scientific">Plicaturopsis crispa FD-325 SS-3</name>
    <dbReference type="NCBI Taxonomy" id="944288"/>
    <lineage>
        <taxon>Eukaryota</taxon>
        <taxon>Fungi</taxon>
        <taxon>Dikarya</taxon>
        <taxon>Basidiomycota</taxon>
        <taxon>Agaricomycotina</taxon>
        <taxon>Agaricomycetes</taxon>
        <taxon>Agaricomycetidae</taxon>
        <taxon>Amylocorticiales</taxon>
        <taxon>Amylocorticiaceae</taxon>
        <taxon>Plicatura</taxon>
        <taxon>Plicaturopsis crispa</taxon>
    </lineage>
</organism>
<evidence type="ECO:0000256" key="1">
    <source>
        <dbReference type="SAM" id="MobiDB-lite"/>
    </source>
</evidence>
<feature type="region of interest" description="Disordered" evidence="1">
    <location>
        <begin position="253"/>
        <end position="332"/>
    </location>
</feature>
<feature type="compositionally biased region" description="Low complexity" evidence="1">
    <location>
        <begin position="691"/>
        <end position="700"/>
    </location>
</feature>
<feature type="compositionally biased region" description="Polar residues" evidence="1">
    <location>
        <begin position="945"/>
        <end position="958"/>
    </location>
</feature>
<dbReference type="EMBL" id="KN832576">
    <property type="protein sequence ID" value="KII83569.1"/>
    <property type="molecule type" value="Genomic_DNA"/>
</dbReference>
<feature type="region of interest" description="Disordered" evidence="1">
    <location>
        <begin position="645"/>
        <end position="700"/>
    </location>
</feature>
<protein>
    <submittedName>
        <fullName evidence="2">Uncharacterized protein</fullName>
    </submittedName>
</protein>
<gene>
    <name evidence="2" type="ORF">PLICRDRAFT_32888</name>
</gene>
<evidence type="ECO:0000313" key="3">
    <source>
        <dbReference type="Proteomes" id="UP000053263"/>
    </source>
</evidence>
<evidence type="ECO:0000313" key="2">
    <source>
        <dbReference type="EMBL" id="KII83569.1"/>
    </source>
</evidence>
<feature type="region of interest" description="Disordered" evidence="1">
    <location>
        <begin position="938"/>
        <end position="966"/>
    </location>
</feature>
<dbReference type="Proteomes" id="UP000053263">
    <property type="component" value="Unassembled WGS sequence"/>
</dbReference>
<feature type="region of interest" description="Disordered" evidence="1">
    <location>
        <begin position="584"/>
        <end position="630"/>
    </location>
</feature>
<feature type="region of interest" description="Disordered" evidence="1">
    <location>
        <begin position="462"/>
        <end position="484"/>
    </location>
</feature>
<dbReference type="HOGENOM" id="CLU_247254_0_0_1"/>
<feature type="region of interest" description="Disordered" evidence="1">
    <location>
        <begin position="1196"/>
        <end position="1235"/>
    </location>
</feature>
<name>A0A0C9T2S5_PLICR</name>
<feature type="compositionally biased region" description="Polar residues" evidence="1">
    <location>
        <begin position="646"/>
        <end position="668"/>
    </location>
</feature>
<feature type="compositionally biased region" description="Polar residues" evidence="1">
    <location>
        <begin position="1321"/>
        <end position="1341"/>
    </location>
</feature>
<accession>A0A0C9T2S5</accession>